<organism evidence="1 2">
    <name type="scientific">Venatoribacter cucullus</name>
    <dbReference type="NCBI Taxonomy" id="2661630"/>
    <lineage>
        <taxon>Bacteria</taxon>
        <taxon>Pseudomonadati</taxon>
        <taxon>Pseudomonadota</taxon>
        <taxon>Gammaproteobacteria</taxon>
        <taxon>Oceanospirillales</taxon>
        <taxon>Oceanospirillaceae</taxon>
        <taxon>Venatoribacter</taxon>
    </lineage>
</organism>
<keyword evidence="2" id="KW-1185">Reference proteome</keyword>
<dbReference type="AlphaFoldDB" id="A0A9E8FRJ0"/>
<sequence>MRALIQFLPALALSFFCSVALATPQQLLADFQHMRLSATNAVTNFYMFSGLDADSKYERRIDISMKKFADAMTSAEQLGSASGMGDEVTAIGTDWKKLSELMTLNRADMLKQGFPNVRLVDEMGRLSTEIVNKASAAYDLLQERSGIKPGPVVQKTRHLALLMEEITSQYAARGTSNLGQVFMGNYDRTLTEMAEEFQKILNDLSTQVESAQTDVLMNSIHSKWRFMEERIRNYNESTVPFLVVSYNDRIIEHLEELEAMFR</sequence>
<evidence type="ECO:0000313" key="2">
    <source>
        <dbReference type="Proteomes" id="UP000596074"/>
    </source>
</evidence>
<gene>
    <name evidence="1" type="ORF">GJQ55_08780</name>
</gene>
<dbReference type="KEGG" id="vcw:GJQ55_08780"/>
<accession>A0A9E8FRJ0</accession>
<name>A0A9E8FRJ0_9GAMM</name>
<dbReference type="EMBL" id="CP046056">
    <property type="protein sequence ID" value="QQD24553.1"/>
    <property type="molecule type" value="Genomic_DNA"/>
</dbReference>
<reference evidence="1 2" key="1">
    <citation type="submission" date="2019-11" db="EMBL/GenBank/DDBJ databases">
        <title>Venatorbacter sp. nov. a predator of Campylobacter and other Gram-negative bacteria.</title>
        <authorList>
            <person name="Saeedi A."/>
            <person name="Cummings N.J."/>
            <person name="Connerton I.F."/>
            <person name="Connerton P.L."/>
        </authorList>
    </citation>
    <scope>NUCLEOTIDE SEQUENCE [LARGE SCALE GENOMIC DNA]</scope>
    <source>
        <strain evidence="1">XL5</strain>
    </source>
</reference>
<protein>
    <submittedName>
        <fullName evidence="1">Uncharacterized protein</fullName>
    </submittedName>
</protein>
<proteinExistence type="predicted"/>
<dbReference type="RefSeq" id="WP_228344611.1">
    <property type="nucleotide sequence ID" value="NZ_CP045550.1"/>
</dbReference>
<evidence type="ECO:0000313" key="1">
    <source>
        <dbReference type="EMBL" id="QQD24553.1"/>
    </source>
</evidence>
<dbReference type="Proteomes" id="UP000596074">
    <property type="component" value="Chromosome"/>
</dbReference>